<dbReference type="EMBL" id="FONH01000011">
    <property type="protein sequence ID" value="SFF26501.1"/>
    <property type="molecule type" value="Genomic_DNA"/>
</dbReference>
<protein>
    <submittedName>
        <fullName evidence="2">Uncharacterized protein</fullName>
    </submittedName>
</protein>
<dbReference type="STRING" id="500610.SAMN02799615_02930"/>
<proteinExistence type="predicted"/>
<feature type="transmembrane region" description="Helical" evidence="1">
    <location>
        <begin position="177"/>
        <end position="196"/>
    </location>
</feature>
<gene>
    <name evidence="2" type="ORF">SAMN02799615_02930</name>
</gene>
<accession>A0A1I2HD57</accession>
<evidence type="ECO:0000313" key="2">
    <source>
        <dbReference type="EMBL" id="SFF26501.1"/>
    </source>
</evidence>
<dbReference type="AlphaFoldDB" id="A0A1I2HD57"/>
<sequence length="202" mass="21996">MESLTRRIAAWPAWGRGLLLSLIMAGYFVVMALMTRLHGTGGRALTLALLVGLTLVLAYVSRAAACSEAEGEIRREDRRYIAEFVPAMAVYFALMLFVWPLHKTTDATWLRALIALSPALPVAAIALSLFRYVTASDEFMQRLHLQALALAAGVVAVVSMAVGFLAAAKVVSLDGSVLLLVFPGLMLVYGPTLAWAKRRYRD</sequence>
<keyword evidence="1" id="KW-0812">Transmembrane</keyword>
<feature type="transmembrane region" description="Helical" evidence="1">
    <location>
        <begin position="145"/>
        <end position="171"/>
    </location>
</feature>
<feature type="transmembrane region" description="Helical" evidence="1">
    <location>
        <begin position="12"/>
        <end position="34"/>
    </location>
</feature>
<name>A0A1I2HD57_9GAMM</name>
<feature type="transmembrane region" description="Helical" evidence="1">
    <location>
        <begin position="113"/>
        <end position="133"/>
    </location>
</feature>
<organism evidence="2 3">
    <name type="scientific">Dyella marensis</name>
    <dbReference type="NCBI Taxonomy" id="500610"/>
    <lineage>
        <taxon>Bacteria</taxon>
        <taxon>Pseudomonadati</taxon>
        <taxon>Pseudomonadota</taxon>
        <taxon>Gammaproteobacteria</taxon>
        <taxon>Lysobacterales</taxon>
        <taxon>Rhodanobacteraceae</taxon>
        <taxon>Dyella</taxon>
    </lineage>
</organism>
<dbReference type="RefSeq" id="WP_051548604.1">
    <property type="nucleotide sequence ID" value="NZ_FONH01000011.1"/>
</dbReference>
<reference evidence="3" key="1">
    <citation type="submission" date="2016-10" db="EMBL/GenBank/DDBJ databases">
        <authorList>
            <person name="Varghese N."/>
            <person name="Submissions S."/>
        </authorList>
    </citation>
    <scope>NUCLEOTIDE SEQUENCE [LARGE SCALE GENOMIC DNA]</scope>
    <source>
        <strain evidence="3">UNC178MFTsu3.1</strain>
    </source>
</reference>
<feature type="transmembrane region" description="Helical" evidence="1">
    <location>
        <begin position="40"/>
        <end position="60"/>
    </location>
</feature>
<dbReference type="Proteomes" id="UP000199477">
    <property type="component" value="Unassembled WGS sequence"/>
</dbReference>
<evidence type="ECO:0000313" key="3">
    <source>
        <dbReference type="Proteomes" id="UP000199477"/>
    </source>
</evidence>
<feature type="transmembrane region" description="Helical" evidence="1">
    <location>
        <begin position="80"/>
        <end position="101"/>
    </location>
</feature>
<keyword evidence="3" id="KW-1185">Reference proteome</keyword>
<keyword evidence="1" id="KW-0472">Membrane</keyword>
<evidence type="ECO:0000256" key="1">
    <source>
        <dbReference type="SAM" id="Phobius"/>
    </source>
</evidence>
<keyword evidence="1" id="KW-1133">Transmembrane helix</keyword>